<keyword evidence="2" id="KW-0808">Transferase</keyword>
<keyword evidence="2" id="KW-0418">Kinase</keyword>
<dbReference type="Gene3D" id="3.40.50.300">
    <property type="entry name" value="P-loop containing nucleotide triphosphate hydrolases"/>
    <property type="match status" value="1"/>
</dbReference>
<protein>
    <submittedName>
        <fullName evidence="2">Deoxynucleoside kinase</fullName>
    </submittedName>
</protein>
<dbReference type="InterPro" id="IPR031314">
    <property type="entry name" value="DNK_dom"/>
</dbReference>
<organism evidence="2 3">
    <name type="scientific">Dactylosporangium salmoneum</name>
    <dbReference type="NCBI Taxonomy" id="53361"/>
    <lineage>
        <taxon>Bacteria</taxon>
        <taxon>Bacillati</taxon>
        <taxon>Actinomycetota</taxon>
        <taxon>Actinomycetes</taxon>
        <taxon>Micromonosporales</taxon>
        <taxon>Micromonosporaceae</taxon>
        <taxon>Dactylosporangium</taxon>
    </lineage>
</organism>
<sequence>MLAEGFVAVEGPTGVGKTALAERLAAALDATAVLDPYESNQLLPQLAAGGPDPVLALQVEMTFVALRVAQLRQIAALLDAGRFVVADWALLKQAIFAATVLDPTDTARVAATVEVWAGSVPTPDLLVGMSAPAGTLQARIRARGRVFEAGLTHDYLTDLSAAFDAAFAAWPGRLLPVAAGTFNTFDDRSVHDLAHEIRGALTLVETR</sequence>
<feature type="domain" description="Deoxynucleoside kinase" evidence="1">
    <location>
        <begin position="8"/>
        <end position="169"/>
    </location>
</feature>
<proteinExistence type="predicted"/>
<dbReference type="Proteomes" id="UP001501444">
    <property type="component" value="Unassembled WGS sequence"/>
</dbReference>
<dbReference type="SUPFAM" id="SSF52540">
    <property type="entry name" value="P-loop containing nucleoside triphosphate hydrolases"/>
    <property type="match status" value="1"/>
</dbReference>
<dbReference type="Pfam" id="PF01712">
    <property type="entry name" value="dNK"/>
    <property type="match status" value="1"/>
</dbReference>
<name>A0ABP5SJY3_9ACTN</name>
<evidence type="ECO:0000313" key="2">
    <source>
        <dbReference type="EMBL" id="GAA2332912.1"/>
    </source>
</evidence>
<reference evidence="3" key="1">
    <citation type="journal article" date="2019" name="Int. J. Syst. Evol. Microbiol.">
        <title>The Global Catalogue of Microorganisms (GCM) 10K type strain sequencing project: providing services to taxonomists for standard genome sequencing and annotation.</title>
        <authorList>
            <consortium name="The Broad Institute Genomics Platform"/>
            <consortium name="The Broad Institute Genome Sequencing Center for Infectious Disease"/>
            <person name="Wu L."/>
            <person name="Ma J."/>
        </authorList>
    </citation>
    <scope>NUCLEOTIDE SEQUENCE [LARGE SCALE GENOMIC DNA]</scope>
    <source>
        <strain evidence="3">JCM 3272</strain>
    </source>
</reference>
<evidence type="ECO:0000259" key="1">
    <source>
        <dbReference type="Pfam" id="PF01712"/>
    </source>
</evidence>
<keyword evidence="3" id="KW-1185">Reference proteome</keyword>
<dbReference type="EMBL" id="BAAARV010000008">
    <property type="protein sequence ID" value="GAA2332912.1"/>
    <property type="molecule type" value="Genomic_DNA"/>
</dbReference>
<accession>A0ABP5SJY3</accession>
<comment type="caution">
    <text evidence="2">The sequence shown here is derived from an EMBL/GenBank/DDBJ whole genome shotgun (WGS) entry which is preliminary data.</text>
</comment>
<dbReference type="InterPro" id="IPR027417">
    <property type="entry name" value="P-loop_NTPase"/>
</dbReference>
<evidence type="ECO:0000313" key="3">
    <source>
        <dbReference type="Proteomes" id="UP001501444"/>
    </source>
</evidence>
<dbReference type="GO" id="GO:0016301">
    <property type="term" value="F:kinase activity"/>
    <property type="evidence" value="ECO:0007669"/>
    <property type="project" value="UniProtKB-KW"/>
</dbReference>
<gene>
    <name evidence="2" type="ORF">GCM10010170_012030</name>
</gene>